<dbReference type="AlphaFoldDB" id="A0A9D4TF11"/>
<feature type="compositionally biased region" description="Pro residues" evidence="1">
    <location>
        <begin position="497"/>
        <end position="516"/>
    </location>
</feature>
<organism evidence="3 4">
    <name type="scientific">Chlorella vulgaris</name>
    <name type="common">Green alga</name>
    <dbReference type="NCBI Taxonomy" id="3077"/>
    <lineage>
        <taxon>Eukaryota</taxon>
        <taxon>Viridiplantae</taxon>
        <taxon>Chlorophyta</taxon>
        <taxon>core chlorophytes</taxon>
        <taxon>Trebouxiophyceae</taxon>
        <taxon>Chlorellales</taxon>
        <taxon>Chlorellaceae</taxon>
        <taxon>Chlorella clade</taxon>
        <taxon>Chlorella</taxon>
    </lineage>
</organism>
<dbReference type="PRINTS" id="PR01217">
    <property type="entry name" value="PRICHEXTENSN"/>
</dbReference>
<evidence type="ECO:0000256" key="1">
    <source>
        <dbReference type="SAM" id="MobiDB-lite"/>
    </source>
</evidence>
<accession>A0A9D4TF11</accession>
<feature type="transmembrane region" description="Helical" evidence="2">
    <location>
        <begin position="630"/>
        <end position="649"/>
    </location>
</feature>
<dbReference type="OrthoDB" id="515831at2759"/>
<protein>
    <submittedName>
        <fullName evidence="3">Uncharacterized protein</fullName>
    </submittedName>
</protein>
<dbReference type="PANTHER" id="PTHR24216">
    <property type="entry name" value="PAXILLIN-RELATED"/>
    <property type="match status" value="1"/>
</dbReference>
<reference evidence="3" key="2">
    <citation type="submission" date="2020-11" db="EMBL/GenBank/DDBJ databases">
        <authorList>
            <person name="Cecchin M."/>
            <person name="Marcolungo L."/>
            <person name="Rossato M."/>
            <person name="Girolomoni L."/>
            <person name="Cosentino E."/>
            <person name="Cuine S."/>
            <person name="Li-Beisson Y."/>
            <person name="Delledonne M."/>
            <person name="Ballottari M."/>
        </authorList>
    </citation>
    <scope>NUCLEOTIDE SEQUENCE</scope>
    <source>
        <strain evidence="3">211/11P</strain>
        <tissue evidence="3">Whole cell</tissue>
    </source>
</reference>
<sequence>MQVSCVLVVQDGCTVVLYAAGGDNMTVEYDSYGPLEPPFNDQVATANISCGPAPVASFRAGCEGAEVDLPPGTYSFGAEEPSPYDLEVSCVLVESGCYAVLYTAGGTDSIIITQDNHGALEEPFSDQVATAVVSCGSLPPSPPPPPPAEPVATFYDSESCGDGDELPVLALPPGEFSFGAGQPAPYDIGVSCVYVQPGCAAELYLGDIGSYSTTVTADNGGQLEYYFNNQVSTAVVSCAPLDLSPPPPSPPPPSPPPPSPPPPSPPPPSPPPPSPPPSPPPPPPSPAAAQPLPPPVTLFTKANYMGTSKAFGIGFYDGLPQEGFNPPNLNSLKVRPGCKAAFARRGNGDDEVRDVISQNTPVLRLSFHGAATLLVTCHPSPTGRRRLLGEEAAAAGAAAGAELLLQAEADRSAEIQVQDFQDLQQQLDLPVSLQRAAGPPPPRPRGRRRYTSAELNALLHAGFHTRPEEAPQLLRRRLLQQAGAPAAAPNSAGAVPLLPPGGPPSPPPPPPPPSPDSPAEILSMEQLSTVDGSGGSIYVVTTTGLEINRTAAVSNVLPEALAKQVEGIVSQLKGALTIQGTGLVSLWNTLFWLSVGLAATLALHAAIRALIIWRGWRMRMIFEWPRLELWFMWCVLPIIAAQGAQFVVGDTTGQVVAGVFFGILLPVALVCMSFYLVVKHLTMVIPLRRSAYFVPGEDTLLAMKEHKRSLDSAHAADTSNANAPTGADSAAASSPSVAAAAAAPADVTAGLAGPSVGPETAAGSAAQLARASASAASDASRSSGVGSSTAAELLRSAPATSAPAPAAVAAPSRQPFSRRLKGWFVLYLLKPVFGFDPATQGEWVPPDGYAV</sequence>
<dbReference type="PANTHER" id="PTHR24216:SF65">
    <property type="entry name" value="PAXILLIN-LIKE PROTEIN 1"/>
    <property type="match status" value="1"/>
</dbReference>
<gene>
    <name evidence="3" type="ORF">D9Q98_009410</name>
</gene>
<feature type="region of interest" description="Disordered" evidence="1">
    <location>
        <begin position="239"/>
        <end position="295"/>
    </location>
</feature>
<evidence type="ECO:0000313" key="4">
    <source>
        <dbReference type="Proteomes" id="UP001055712"/>
    </source>
</evidence>
<feature type="transmembrane region" description="Helical" evidence="2">
    <location>
        <begin position="590"/>
        <end position="610"/>
    </location>
</feature>
<proteinExistence type="predicted"/>
<name>A0A9D4TF11_CHLVU</name>
<dbReference type="EMBL" id="SIDB01000013">
    <property type="protein sequence ID" value="KAI3424047.1"/>
    <property type="molecule type" value="Genomic_DNA"/>
</dbReference>
<keyword evidence="2" id="KW-0812">Transmembrane</keyword>
<feature type="transmembrane region" description="Helical" evidence="2">
    <location>
        <begin position="655"/>
        <end position="678"/>
    </location>
</feature>
<comment type="caution">
    <text evidence="3">The sequence shown here is derived from an EMBL/GenBank/DDBJ whole genome shotgun (WGS) entry which is preliminary data.</text>
</comment>
<keyword evidence="4" id="KW-1185">Reference proteome</keyword>
<dbReference type="Proteomes" id="UP001055712">
    <property type="component" value="Unassembled WGS sequence"/>
</dbReference>
<evidence type="ECO:0000313" key="3">
    <source>
        <dbReference type="EMBL" id="KAI3424047.1"/>
    </source>
</evidence>
<feature type="compositionally biased region" description="Pro residues" evidence="1">
    <location>
        <begin position="243"/>
        <end position="295"/>
    </location>
</feature>
<evidence type="ECO:0000256" key="2">
    <source>
        <dbReference type="SAM" id="Phobius"/>
    </source>
</evidence>
<feature type="non-terminal residue" evidence="3">
    <location>
        <position position="851"/>
    </location>
</feature>
<feature type="region of interest" description="Disordered" evidence="1">
    <location>
        <begin position="481"/>
        <end position="519"/>
    </location>
</feature>
<reference evidence="3" key="1">
    <citation type="journal article" date="2019" name="Plant J.">
        <title>Chlorella vulgaris genome assembly and annotation reveals the molecular basis for metabolic acclimation to high light conditions.</title>
        <authorList>
            <person name="Cecchin M."/>
            <person name="Marcolungo L."/>
            <person name="Rossato M."/>
            <person name="Girolomoni L."/>
            <person name="Cosentino E."/>
            <person name="Cuine S."/>
            <person name="Li-Beisson Y."/>
            <person name="Delledonne M."/>
            <person name="Ballottari M."/>
        </authorList>
    </citation>
    <scope>NUCLEOTIDE SEQUENCE</scope>
    <source>
        <strain evidence="3">211/11P</strain>
    </source>
</reference>
<keyword evidence="2" id="KW-1133">Transmembrane helix</keyword>
<feature type="region of interest" description="Disordered" evidence="1">
    <location>
        <begin position="429"/>
        <end position="448"/>
    </location>
</feature>
<keyword evidence="2" id="KW-0472">Membrane</keyword>